<dbReference type="GO" id="GO:0016020">
    <property type="term" value="C:membrane"/>
    <property type="evidence" value="ECO:0007669"/>
    <property type="project" value="UniProtKB-SubCell"/>
</dbReference>
<feature type="transmembrane region" description="Helical" evidence="5">
    <location>
        <begin position="78"/>
        <end position="99"/>
    </location>
</feature>
<dbReference type="GO" id="GO:0006691">
    <property type="term" value="P:leukotriene metabolic process"/>
    <property type="evidence" value="ECO:0007669"/>
    <property type="project" value="UniProtKB-ARBA"/>
</dbReference>
<evidence type="ECO:0000313" key="9">
    <source>
        <dbReference type="Proteomes" id="UP000092213"/>
    </source>
</evidence>
<dbReference type="Proteomes" id="UP000091897">
    <property type="component" value="Chromosome"/>
</dbReference>
<dbReference type="RefSeq" id="WP_066344279.1">
    <property type="nucleotide sequence ID" value="NZ_CBCSFJ010000015.1"/>
</dbReference>
<evidence type="ECO:0000256" key="4">
    <source>
        <dbReference type="ARBA" id="ARBA00023136"/>
    </source>
</evidence>
<keyword evidence="8" id="KW-1185">Reference proteome</keyword>
<dbReference type="AlphaFoldDB" id="A0A193FE82"/>
<dbReference type="GO" id="GO:0004602">
    <property type="term" value="F:glutathione peroxidase activity"/>
    <property type="evidence" value="ECO:0007669"/>
    <property type="project" value="TreeGrafter"/>
</dbReference>
<name>A0A193FE82_9BORD</name>
<dbReference type="EMBL" id="CP016171">
    <property type="protein sequence ID" value="ANN70484.1"/>
    <property type="molecule type" value="Genomic_DNA"/>
</dbReference>
<dbReference type="PANTHER" id="PTHR10250">
    <property type="entry name" value="MICROSOMAL GLUTATHIONE S-TRANSFERASE"/>
    <property type="match status" value="1"/>
</dbReference>
<dbReference type="Proteomes" id="UP000092213">
    <property type="component" value="Chromosome"/>
</dbReference>
<proteinExistence type="predicted"/>
<evidence type="ECO:0008006" key="10">
    <source>
        <dbReference type="Google" id="ProtNLM"/>
    </source>
</evidence>
<dbReference type="PANTHER" id="PTHR10250:SF15">
    <property type="entry name" value="MICROSOMAL GLUTATHIONE S-TRANSFERASE-RELATED"/>
    <property type="match status" value="1"/>
</dbReference>
<dbReference type="Gene3D" id="1.20.120.550">
    <property type="entry name" value="Membrane associated eicosanoid/glutathione metabolism-like domain"/>
    <property type="match status" value="1"/>
</dbReference>
<dbReference type="EMBL" id="CP016170">
    <property type="protein sequence ID" value="ANN65454.1"/>
    <property type="molecule type" value="Genomic_DNA"/>
</dbReference>
<dbReference type="InterPro" id="IPR001129">
    <property type="entry name" value="Membr-assoc_MAPEG"/>
</dbReference>
<evidence type="ECO:0000313" key="6">
    <source>
        <dbReference type="EMBL" id="ANN65454.1"/>
    </source>
</evidence>
<evidence type="ECO:0000256" key="5">
    <source>
        <dbReference type="SAM" id="Phobius"/>
    </source>
</evidence>
<organism evidence="7 9">
    <name type="scientific">Bordetella bronchialis</name>
    <dbReference type="NCBI Taxonomy" id="463025"/>
    <lineage>
        <taxon>Bacteria</taxon>
        <taxon>Pseudomonadati</taxon>
        <taxon>Pseudomonadota</taxon>
        <taxon>Betaproteobacteria</taxon>
        <taxon>Burkholderiales</taxon>
        <taxon>Alcaligenaceae</taxon>
        <taxon>Bordetella</taxon>
    </lineage>
</organism>
<evidence type="ECO:0000256" key="3">
    <source>
        <dbReference type="ARBA" id="ARBA00022989"/>
    </source>
</evidence>
<reference evidence="8 9" key="1">
    <citation type="submission" date="2016-06" db="EMBL/GenBank/DDBJ databases">
        <title>Complete genome sequences of Bordetella bronchialis and Bordetella flabilis.</title>
        <authorList>
            <person name="LiPuma J.J."/>
            <person name="Spilker T."/>
        </authorList>
    </citation>
    <scope>NUCLEOTIDE SEQUENCE [LARGE SCALE GENOMIC DNA]</scope>
    <source>
        <strain evidence="7 9">AU17976</strain>
        <strain evidence="6 8">AU3182</strain>
    </source>
</reference>
<comment type="subcellular location">
    <subcellularLocation>
        <location evidence="1">Membrane</location>
        <topology evidence="1">Multi-pass membrane protein</topology>
    </subcellularLocation>
</comment>
<dbReference type="Pfam" id="PF01124">
    <property type="entry name" value="MAPEG"/>
    <property type="match status" value="1"/>
</dbReference>
<keyword evidence="4 5" id="KW-0472">Membrane</keyword>
<feature type="transmembrane region" description="Helical" evidence="5">
    <location>
        <begin position="6"/>
        <end position="26"/>
    </location>
</feature>
<evidence type="ECO:0000313" key="8">
    <source>
        <dbReference type="Proteomes" id="UP000091897"/>
    </source>
</evidence>
<dbReference type="GO" id="GO:0004364">
    <property type="term" value="F:glutathione transferase activity"/>
    <property type="evidence" value="ECO:0007669"/>
    <property type="project" value="TreeGrafter"/>
</dbReference>
<dbReference type="OrthoDB" id="464934at2"/>
<evidence type="ECO:0000256" key="1">
    <source>
        <dbReference type="ARBA" id="ARBA00004141"/>
    </source>
</evidence>
<dbReference type="InterPro" id="IPR023352">
    <property type="entry name" value="MAPEG-like_dom_sf"/>
</dbReference>
<dbReference type="SUPFAM" id="SSF161084">
    <property type="entry name" value="MAPEG domain-like"/>
    <property type="match status" value="1"/>
</dbReference>
<evidence type="ECO:0000256" key="2">
    <source>
        <dbReference type="ARBA" id="ARBA00022692"/>
    </source>
</evidence>
<feature type="transmembrane region" description="Helical" evidence="5">
    <location>
        <begin position="111"/>
        <end position="130"/>
    </location>
</feature>
<sequence>MEAYLPVGLVTVVACIVLFVMAAAVARTRIAVGILPPAMTGDPLLERTIRAHSNTLEWMPVFLPALWLFAIYGNPVWASVLGAVWIVGRIVYFIGYRIAPEKRRIGFGIQAMAAFILVIGAGWRIVYLMVTLRGA</sequence>
<gene>
    <name evidence="6" type="ORF">BAU06_03300</name>
    <name evidence="7" type="ORF">BAU08_03265</name>
</gene>
<dbReference type="KEGG" id="bbro:BAU06_03300"/>
<keyword evidence="3 5" id="KW-1133">Transmembrane helix</keyword>
<keyword evidence="2 5" id="KW-0812">Transmembrane</keyword>
<protein>
    <recommendedName>
        <fullName evidence="10">MAPEG family protein</fullName>
    </recommendedName>
</protein>
<dbReference type="STRING" id="463025.BAU08_03265"/>
<dbReference type="InterPro" id="IPR050997">
    <property type="entry name" value="MAPEG"/>
</dbReference>
<accession>A0A193FE82</accession>
<evidence type="ECO:0000313" key="7">
    <source>
        <dbReference type="EMBL" id="ANN70484.1"/>
    </source>
</evidence>